<organism evidence="2 3">
    <name type="scientific">Acinetobacter calcoaceticus</name>
    <dbReference type="NCBI Taxonomy" id="471"/>
    <lineage>
        <taxon>Bacteria</taxon>
        <taxon>Pseudomonadati</taxon>
        <taxon>Pseudomonadota</taxon>
        <taxon>Gammaproteobacteria</taxon>
        <taxon>Moraxellales</taxon>
        <taxon>Moraxellaceae</taxon>
        <taxon>Acinetobacter</taxon>
        <taxon>Acinetobacter calcoaceticus/baumannii complex</taxon>
    </lineage>
</organism>
<keyword evidence="3" id="KW-1185">Reference proteome</keyword>
<dbReference type="AlphaFoldDB" id="A0A4R1XTX9"/>
<protein>
    <submittedName>
        <fullName evidence="2">Uncharacterized protein</fullName>
    </submittedName>
</protein>
<comment type="caution">
    <text evidence="2">The sequence shown here is derived from an EMBL/GenBank/DDBJ whole genome shotgun (WGS) entry which is preliminary data.</text>
</comment>
<dbReference type="EMBL" id="SLVJ01000010">
    <property type="protein sequence ID" value="TCM67059.1"/>
    <property type="molecule type" value="Genomic_DNA"/>
</dbReference>
<evidence type="ECO:0000256" key="1">
    <source>
        <dbReference type="SAM" id="SignalP"/>
    </source>
</evidence>
<evidence type="ECO:0000313" key="2">
    <source>
        <dbReference type="EMBL" id="TCM67059.1"/>
    </source>
</evidence>
<keyword evidence="1" id="KW-0732">Signal</keyword>
<sequence>MKKYILAFACLISTVSFAKVNWQPVVESEGYKVSFDANSFDIDEGIVSFELFTQMTYPDGHQPKNYITAKTVKYSVDCKNSLLLERRSLVVDNKSWQKPNGPKVVWSPILPNTEVKMMQDLLCK</sequence>
<reference evidence="2 3" key="1">
    <citation type="submission" date="2019-03" db="EMBL/GenBank/DDBJ databases">
        <title>Genomic analyses of the natural microbiome of Caenorhabditis elegans.</title>
        <authorList>
            <person name="Samuel B."/>
        </authorList>
    </citation>
    <scope>NUCLEOTIDE SEQUENCE [LARGE SCALE GENOMIC DNA]</scope>
    <source>
        <strain evidence="2 3">JUb89</strain>
    </source>
</reference>
<accession>A0A4R1XTX9</accession>
<dbReference type="Proteomes" id="UP000294963">
    <property type="component" value="Unassembled WGS sequence"/>
</dbReference>
<proteinExistence type="predicted"/>
<feature type="chain" id="PRO_5020626756" evidence="1">
    <location>
        <begin position="19"/>
        <end position="124"/>
    </location>
</feature>
<gene>
    <name evidence="2" type="ORF">EC844_110100</name>
</gene>
<name>A0A4R1XTX9_ACICA</name>
<evidence type="ECO:0000313" key="3">
    <source>
        <dbReference type="Proteomes" id="UP000294963"/>
    </source>
</evidence>
<feature type="signal peptide" evidence="1">
    <location>
        <begin position="1"/>
        <end position="18"/>
    </location>
</feature>